<evidence type="ECO:0000313" key="1">
    <source>
        <dbReference type="EMBL" id="KAI4384689.1"/>
    </source>
</evidence>
<dbReference type="EMBL" id="CM042881">
    <property type="protein sequence ID" value="KAI4384689.1"/>
    <property type="molecule type" value="Genomic_DNA"/>
</dbReference>
<comment type="caution">
    <text evidence="1">The sequence shown here is derived from an EMBL/GenBank/DDBJ whole genome shotgun (WGS) entry which is preliminary data.</text>
</comment>
<name>A0ACB9S0N7_9MYRT</name>
<reference evidence="2" key="1">
    <citation type="journal article" date="2023" name="Front. Plant Sci.">
        <title>Chromosomal-level genome assembly of Melastoma candidum provides insights into trichome evolution.</title>
        <authorList>
            <person name="Zhong Y."/>
            <person name="Wu W."/>
            <person name="Sun C."/>
            <person name="Zou P."/>
            <person name="Liu Y."/>
            <person name="Dai S."/>
            <person name="Zhou R."/>
        </authorList>
    </citation>
    <scope>NUCLEOTIDE SEQUENCE [LARGE SCALE GENOMIC DNA]</scope>
</reference>
<sequence length="169" mass="18617">MSLRLSSSSSSSSSSISSLFPNLPSPRLPPPTCCCLPPLNPRLLALPVSPSPSTSMPLSLLPPIHASPFPRASYHDHRYYYNGDGDDDYEDPDCGLPISPLDDSDPVFPPPLILPDQGFLMLLAVLSPLSELFSAMFSYRGFHHFPPSLNFSLFLRPFLWSSRWISGLL</sequence>
<keyword evidence="2" id="KW-1185">Reference proteome</keyword>
<proteinExistence type="predicted"/>
<gene>
    <name evidence="1" type="ORF">MLD38_002808</name>
</gene>
<organism evidence="1 2">
    <name type="scientific">Melastoma candidum</name>
    <dbReference type="NCBI Taxonomy" id="119954"/>
    <lineage>
        <taxon>Eukaryota</taxon>
        <taxon>Viridiplantae</taxon>
        <taxon>Streptophyta</taxon>
        <taxon>Embryophyta</taxon>
        <taxon>Tracheophyta</taxon>
        <taxon>Spermatophyta</taxon>
        <taxon>Magnoliopsida</taxon>
        <taxon>eudicotyledons</taxon>
        <taxon>Gunneridae</taxon>
        <taxon>Pentapetalae</taxon>
        <taxon>rosids</taxon>
        <taxon>malvids</taxon>
        <taxon>Myrtales</taxon>
        <taxon>Melastomataceae</taxon>
        <taxon>Melastomatoideae</taxon>
        <taxon>Melastomateae</taxon>
        <taxon>Melastoma</taxon>
    </lineage>
</organism>
<evidence type="ECO:0000313" key="2">
    <source>
        <dbReference type="Proteomes" id="UP001057402"/>
    </source>
</evidence>
<dbReference type="Proteomes" id="UP001057402">
    <property type="component" value="Chromosome 2"/>
</dbReference>
<protein>
    <submittedName>
        <fullName evidence="1">Uncharacterized protein</fullName>
    </submittedName>
</protein>
<accession>A0ACB9S0N7</accession>